<evidence type="ECO:0000313" key="3">
    <source>
        <dbReference type="Proteomes" id="UP000824621"/>
    </source>
</evidence>
<keyword evidence="3" id="KW-1185">Reference proteome</keyword>
<keyword evidence="1" id="KW-0472">Membrane</keyword>
<dbReference type="EMBL" id="JAGSGB010000001">
    <property type="protein sequence ID" value="MBZ6377469.1"/>
    <property type="molecule type" value="Genomic_DNA"/>
</dbReference>
<keyword evidence="1" id="KW-0812">Transmembrane</keyword>
<gene>
    <name evidence="2" type="ORF">KCN53_02340</name>
</gene>
<reference evidence="2 3" key="1">
    <citation type="submission" date="2021-04" db="EMBL/GenBank/DDBJ databases">
        <authorList>
            <person name="Pira H."/>
            <person name="Risdian C."/>
            <person name="Wink J."/>
        </authorList>
    </citation>
    <scope>NUCLEOTIDE SEQUENCE [LARGE SCALE GENOMIC DNA]</scope>
    <source>
        <strain evidence="2 3">DSM 107782</strain>
    </source>
</reference>
<dbReference type="Proteomes" id="UP000824621">
    <property type="component" value="Unassembled WGS sequence"/>
</dbReference>
<dbReference type="RefSeq" id="WP_172406116.1">
    <property type="nucleotide sequence ID" value="NZ_JAGSGB010000001.1"/>
</dbReference>
<organism evidence="2 3">
    <name type="scientific">Pacificimonas aurantium</name>
    <dbReference type="NCBI Taxonomy" id="1250540"/>
    <lineage>
        <taxon>Bacteria</taxon>
        <taxon>Pseudomonadati</taxon>
        <taxon>Pseudomonadota</taxon>
        <taxon>Alphaproteobacteria</taxon>
        <taxon>Sphingomonadales</taxon>
        <taxon>Sphingosinicellaceae</taxon>
        <taxon>Pacificimonas</taxon>
    </lineage>
</organism>
<keyword evidence="1" id="KW-1133">Transmembrane helix</keyword>
<protein>
    <submittedName>
        <fullName evidence="2">Uncharacterized protein</fullName>
    </submittedName>
</protein>
<evidence type="ECO:0000256" key="1">
    <source>
        <dbReference type="SAM" id="Phobius"/>
    </source>
</evidence>
<comment type="caution">
    <text evidence="2">The sequence shown here is derived from an EMBL/GenBank/DDBJ whole genome shotgun (WGS) entry which is preliminary data.</text>
</comment>
<feature type="transmembrane region" description="Helical" evidence="1">
    <location>
        <begin position="161"/>
        <end position="179"/>
    </location>
</feature>
<evidence type="ECO:0000313" key="2">
    <source>
        <dbReference type="EMBL" id="MBZ6377469.1"/>
    </source>
</evidence>
<proteinExistence type="predicted"/>
<sequence length="192" mass="20994">MGRGSFAEPPDMWVGERAQIRFFVAATDAGIERQAGTRTEILPARDLHIGRCMKATFAAPPSIDILSENGVVKPLARDMGRAEWRWTVLPEEPGIYTASVDVEVMEVAADGRCGTTRLDRYEESVDLEISIGFWANFLRAVEEARNAGDLVSALFASWERALVSLAALITAAGGVLIAIRTFGRSRRPEDPS</sequence>
<accession>A0ABS7WGC8</accession>
<name>A0ABS7WGC8_9SPHN</name>